<dbReference type="Gene3D" id="1.25.40.10">
    <property type="entry name" value="Tetratricopeptide repeat domain"/>
    <property type="match status" value="2"/>
</dbReference>
<feature type="transmembrane region" description="Helical" evidence="10">
    <location>
        <begin position="319"/>
        <end position="338"/>
    </location>
</feature>
<feature type="transmembrane region" description="Helical" evidence="10">
    <location>
        <begin position="220"/>
        <end position="239"/>
    </location>
</feature>
<comment type="subcellular location">
    <subcellularLocation>
        <location evidence="1">Endomembrane system</location>
        <topology evidence="1">Multi-pass membrane protein</topology>
    </subcellularLocation>
</comment>
<dbReference type="GO" id="GO:0012505">
    <property type="term" value="C:endomembrane system"/>
    <property type="evidence" value="ECO:0007669"/>
    <property type="project" value="UniProtKB-SubCell"/>
</dbReference>
<feature type="transmembrane region" description="Helical" evidence="10">
    <location>
        <begin position="374"/>
        <end position="392"/>
    </location>
</feature>
<evidence type="ECO:0000256" key="5">
    <source>
        <dbReference type="ARBA" id="ARBA00022737"/>
    </source>
</evidence>
<dbReference type="PANTHER" id="PTHR44227:SF3">
    <property type="entry name" value="PROTEIN O-MANNOSYL-TRANSFERASE TMTC4"/>
    <property type="match status" value="1"/>
</dbReference>
<dbReference type="InterPro" id="IPR019734">
    <property type="entry name" value="TPR_rpt"/>
</dbReference>
<evidence type="ECO:0000256" key="8">
    <source>
        <dbReference type="ARBA" id="ARBA00023136"/>
    </source>
</evidence>
<name>W4MDJ7_9BACT</name>
<dbReference type="Proteomes" id="UP000019140">
    <property type="component" value="Unassembled WGS sequence"/>
</dbReference>
<evidence type="ECO:0000256" key="1">
    <source>
        <dbReference type="ARBA" id="ARBA00004127"/>
    </source>
</evidence>
<keyword evidence="5" id="KW-0677">Repeat</keyword>
<evidence type="ECO:0000256" key="2">
    <source>
        <dbReference type="ARBA" id="ARBA00022676"/>
    </source>
</evidence>
<gene>
    <name evidence="12" type="ORF">ETSY2_05610</name>
</gene>
<feature type="repeat" description="TPR" evidence="9">
    <location>
        <begin position="589"/>
        <end position="622"/>
    </location>
</feature>
<dbReference type="PROSITE" id="PS50293">
    <property type="entry name" value="TPR_REGION"/>
    <property type="match status" value="1"/>
</dbReference>
<dbReference type="HOGENOM" id="CLU_011615_5_0_7"/>
<feature type="transmembrane region" description="Helical" evidence="10">
    <location>
        <begin position="344"/>
        <end position="362"/>
    </location>
</feature>
<dbReference type="PROSITE" id="PS50005">
    <property type="entry name" value="TPR"/>
    <property type="match status" value="5"/>
</dbReference>
<dbReference type="Pfam" id="PF02366">
    <property type="entry name" value="PMT"/>
    <property type="match status" value="1"/>
</dbReference>
<sequence length="671" mass="76388">MTPKPGQPAYADLVIVLALLGLAGLCYAYALDAEFLHSWDDNHYVTKNTRIRDLGPAGLWAMWSQPHYWHYIPMTLMSYALDYRFWELNPFGYRLTNLLLHALNGILAYLLCLRLQDSRAAAAIAAVLFIIHPLQVESVAWISERKNVLSLTFFLLAFTAHIRSRQAQPAFWSWAQGLAQGLFLLAILSKSIVAFTPLLFIAYDLSWARRDFRSSLLPNLPYLVIGAGGAIGTILAHQGNANIVDYWGNSFWLTATLMLRVTWEYLISLILPLHLDNLYIYTIDMIQGEVRVWAGAGILILVALLAWRQPLGRPLSRFTVLWCITLMLPVANLFPFGFQRADRYLYHPSVLLFLLAGIAAVCGYRHFSHTHTRAIWVGVIGLVMAALVFLTVQRSTVWMTSETLWKTHLQHNPQSPTGLLNLGVYYYNQKDYENGYHQLSESIRLNPHRRRAHYYLGRCAFESGRREEALHIYHEATQRWPQNRNLHNGFGYVAYQLKHYQAALNAYRRVYAINPEDRDVRLHITNIGRAALQDQNYSMARQAFAYLQQIESGHPDATGGLCQSLVGLKQMSEALPWCRQVVQSSPNDARYLTQLALVLLRLDQLDEALPRVQRAIKRSPKWAFAYRLLGDIYCAMGNLPKAASAYQKALALEPESAALQKRLQNLGACQK</sequence>
<feature type="transmembrane region" description="Helical" evidence="10">
    <location>
        <begin position="290"/>
        <end position="307"/>
    </location>
</feature>
<keyword evidence="7 10" id="KW-1133">Transmembrane helix</keyword>
<feature type="repeat" description="TPR" evidence="9">
    <location>
        <begin position="623"/>
        <end position="656"/>
    </location>
</feature>
<evidence type="ECO:0000256" key="9">
    <source>
        <dbReference type="PROSITE-ProRule" id="PRU00339"/>
    </source>
</evidence>
<comment type="caution">
    <text evidence="12">The sequence shown here is derived from an EMBL/GenBank/DDBJ whole genome shotgun (WGS) entry which is preliminary data.</text>
</comment>
<keyword evidence="2" id="KW-0328">Glycosyltransferase</keyword>
<feature type="transmembrane region" description="Helical" evidence="10">
    <location>
        <begin position="120"/>
        <end position="142"/>
    </location>
</feature>
<keyword evidence="6 9" id="KW-0802">TPR repeat</keyword>
<dbReference type="Pfam" id="PF12895">
    <property type="entry name" value="ANAPC3"/>
    <property type="match status" value="1"/>
</dbReference>
<feature type="domain" description="ArnT-like N-terminal" evidence="11">
    <location>
        <begin position="82"/>
        <end position="200"/>
    </location>
</feature>
<evidence type="ECO:0000256" key="6">
    <source>
        <dbReference type="ARBA" id="ARBA00022803"/>
    </source>
</evidence>
<feature type="repeat" description="TPR" evidence="9">
    <location>
        <begin position="416"/>
        <end position="449"/>
    </location>
</feature>
<feature type="transmembrane region" description="Helical" evidence="10">
    <location>
        <begin position="9"/>
        <end position="30"/>
    </location>
</feature>
<dbReference type="GO" id="GO:0000030">
    <property type="term" value="F:mannosyltransferase activity"/>
    <property type="evidence" value="ECO:0007669"/>
    <property type="project" value="InterPro"/>
</dbReference>
<dbReference type="EMBL" id="AZHX01000232">
    <property type="protein sequence ID" value="ETX08409.1"/>
    <property type="molecule type" value="Genomic_DNA"/>
</dbReference>
<dbReference type="AlphaFoldDB" id="W4MDJ7"/>
<organism evidence="12 13">
    <name type="scientific">Candidatus Entotheonella gemina</name>
    <dbReference type="NCBI Taxonomy" id="1429439"/>
    <lineage>
        <taxon>Bacteria</taxon>
        <taxon>Pseudomonadati</taxon>
        <taxon>Nitrospinota/Tectimicrobiota group</taxon>
        <taxon>Candidatus Tectimicrobiota</taxon>
        <taxon>Candidatus Entotheonellia</taxon>
        <taxon>Candidatus Entotheonellales</taxon>
        <taxon>Candidatus Entotheonellaceae</taxon>
        <taxon>Candidatus Entotheonella</taxon>
    </lineage>
</organism>
<keyword evidence="4 10" id="KW-0812">Transmembrane</keyword>
<dbReference type="GO" id="GO:0016020">
    <property type="term" value="C:membrane"/>
    <property type="evidence" value="ECO:0007669"/>
    <property type="project" value="InterPro"/>
</dbReference>
<evidence type="ECO:0000256" key="7">
    <source>
        <dbReference type="ARBA" id="ARBA00022989"/>
    </source>
</evidence>
<keyword evidence="13" id="KW-1185">Reference proteome</keyword>
<dbReference type="GO" id="GO:0006493">
    <property type="term" value="P:protein O-linked glycosylation"/>
    <property type="evidence" value="ECO:0007669"/>
    <property type="project" value="InterPro"/>
</dbReference>
<accession>W4MDJ7</accession>
<feature type="transmembrane region" description="Helical" evidence="10">
    <location>
        <begin position="177"/>
        <end position="200"/>
    </location>
</feature>
<dbReference type="SMART" id="SM00028">
    <property type="entry name" value="TPR"/>
    <property type="match status" value="7"/>
</dbReference>
<keyword evidence="8 10" id="KW-0472">Membrane</keyword>
<dbReference type="InterPro" id="IPR011990">
    <property type="entry name" value="TPR-like_helical_dom_sf"/>
</dbReference>
<dbReference type="Pfam" id="PF13424">
    <property type="entry name" value="TPR_12"/>
    <property type="match status" value="1"/>
</dbReference>
<evidence type="ECO:0000313" key="12">
    <source>
        <dbReference type="EMBL" id="ETX08409.1"/>
    </source>
</evidence>
<evidence type="ECO:0000259" key="11">
    <source>
        <dbReference type="Pfam" id="PF02366"/>
    </source>
</evidence>
<feature type="repeat" description="TPR" evidence="9">
    <location>
        <begin position="450"/>
        <end position="483"/>
    </location>
</feature>
<evidence type="ECO:0000256" key="10">
    <source>
        <dbReference type="SAM" id="Phobius"/>
    </source>
</evidence>
<feature type="repeat" description="TPR" evidence="9">
    <location>
        <begin position="484"/>
        <end position="517"/>
    </location>
</feature>
<dbReference type="InterPro" id="IPR052346">
    <property type="entry name" value="O-mannosyl-transferase_TMTC"/>
</dbReference>
<dbReference type="InterPro" id="IPR003342">
    <property type="entry name" value="ArnT-like_N"/>
</dbReference>
<feature type="transmembrane region" description="Helical" evidence="10">
    <location>
        <begin position="91"/>
        <end position="113"/>
    </location>
</feature>
<dbReference type="PANTHER" id="PTHR44227">
    <property type="match status" value="1"/>
</dbReference>
<dbReference type="SUPFAM" id="SSF48452">
    <property type="entry name" value="TPR-like"/>
    <property type="match status" value="1"/>
</dbReference>
<evidence type="ECO:0000256" key="3">
    <source>
        <dbReference type="ARBA" id="ARBA00022679"/>
    </source>
</evidence>
<protein>
    <recommendedName>
        <fullName evidence="11">ArnT-like N-terminal domain-containing protein</fullName>
    </recommendedName>
</protein>
<evidence type="ECO:0000256" key="4">
    <source>
        <dbReference type="ARBA" id="ARBA00022692"/>
    </source>
</evidence>
<proteinExistence type="predicted"/>
<keyword evidence="3" id="KW-0808">Transferase</keyword>
<reference evidence="12 13" key="1">
    <citation type="journal article" date="2014" name="Nature">
        <title>An environmental bacterial taxon with a large and distinct metabolic repertoire.</title>
        <authorList>
            <person name="Wilson M.C."/>
            <person name="Mori T."/>
            <person name="Ruckert C."/>
            <person name="Uria A.R."/>
            <person name="Helf M.J."/>
            <person name="Takada K."/>
            <person name="Gernert C."/>
            <person name="Steffens U.A."/>
            <person name="Heycke N."/>
            <person name="Schmitt S."/>
            <person name="Rinke C."/>
            <person name="Helfrich E.J."/>
            <person name="Brachmann A.O."/>
            <person name="Gurgui C."/>
            <person name="Wakimoto T."/>
            <person name="Kracht M."/>
            <person name="Crusemann M."/>
            <person name="Hentschel U."/>
            <person name="Abe I."/>
            <person name="Matsunaga S."/>
            <person name="Kalinowski J."/>
            <person name="Takeyama H."/>
            <person name="Piel J."/>
        </authorList>
    </citation>
    <scope>NUCLEOTIDE SEQUENCE [LARGE SCALE GENOMIC DNA]</scope>
    <source>
        <strain evidence="13">TSY2</strain>
    </source>
</reference>
<evidence type="ECO:0000313" key="13">
    <source>
        <dbReference type="Proteomes" id="UP000019140"/>
    </source>
</evidence>